<dbReference type="InterPro" id="IPR018497">
    <property type="entry name" value="Peptidase_M13_C"/>
</dbReference>
<evidence type="ECO:0000256" key="6">
    <source>
        <dbReference type="ARBA" id="ARBA00022833"/>
    </source>
</evidence>
<dbReference type="GO" id="GO:0005886">
    <property type="term" value="C:plasma membrane"/>
    <property type="evidence" value="ECO:0007669"/>
    <property type="project" value="TreeGrafter"/>
</dbReference>
<evidence type="ECO:0000256" key="5">
    <source>
        <dbReference type="ARBA" id="ARBA00022801"/>
    </source>
</evidence>
<dbReference type="InterPro" id="IPR000718">
    <property type="entry name" value="Peptidase_M13"/>
</dbReference>
<dbReference type="Pfam" id="PF05649">
    <property type="entry name" value="Peptidase_M13_N"/>
    <property type="match status" value="1"/>
</dbReference>
<feature type="domain" description="Peptidase M13 N-terminal" evidence="9">
    <location>
        <begin position="17"/>
        <end position="410"/>
    </location>
</feature>
<dbReference type="InterPro" id="IPR008753">
    <property type="entry name" value="Peptidase_M13_N"/>
</dbReference>
<reference evidence="10 11" key="1">
    <citation type="submission" date="2018-09" db="EMBL/GenBank/DDBJ databases">
        <title>Genome sequencing of Nocardioides immobilis CCTCC AB 2017083 for comparison to Nocardioides silvaticus.</title>
        <authorList>
            <person name="Li C."/>
            <person name="Wang G."/>
        </authorList>
    </citation>
    <scope>NUCLEOTIDE SEQUENCE [LARGE SCALE GENOMIC DNA]</scope>
    <source>
        <strain evidence="10 11">CCTCC AB 2017083</strain>
    </source>
</reference>
<gene>
    <name evidence="10" type="ORF">D0Z08_14565</name>
</gene>
<dbReference type="RefSeq" id="WP_118925955.1">
    <property type="nucleotide sequence ID" value="NZ_QXGH01000017.1"/>
</dbReference>
<dbReference type="Gene3D" id="3.40.390.10">
    <property type="entry name" value="Collagenase (Catalytic Domain)"/>
    <property type="match status" value="1"/>
</dbReference>
<comment type="caution">
    <text evidence="10">The sequence shown here is derived from an EMBL/GenBank/DDBJ whole genome shotgun (WGS) entry which is preliminary data.</text>
</comment>
<dbReference type="PRINTS" id="PR00786">
    <property type="entry name" value="NEPRILYSIN"/>
</dbReference>
<keyword evidence="3" id="KW-0645">Protease</keyword>
<keyword evidence="5" id="KW-0378">Hydrolase</keyword>
<evidence type="ECO:0000256" key="2">
    <source>
        <dbReference type="ARBA" id="ARBA00007357"/>
    </source>
</evidence>
<dbReference type="GO" id="GO:0004222">
    <property type="term" value="F:metalloendopeptidase activity"/>
    <property type="evidence" value="ECO:0007669"/>
    <property type="project" value="InterPro"/>
</dbReference>
<sequence>MSILDDAREGMDTDIRPQDDLFGYVNGRWLVETEIPSDRSSWGPFVQLADICEQQVRDIITELADGVSADGGGSTDEAAVADRENARKIADLYNSFMDTERIATLGLGPVRALLEAASGLRDVRDLAAFLGEFERVGGYGVFGSYVDTDDRNSDRYLFHIVQGGLGLPDESYYRDEKFAEIREAYVGYLTKLLTLGEHADPAGAAQRILELDTELAKGHWERAETRDVQKTYNLRTAHELKAMCPAFDWDAYVTNLGGHLTGEHATIAEVCVRQPSYLEHLSTVLATVPIEVWRDWMYSRVLRSAAPYLPDDFVETNFDFYGRTLSGTPELRARWKRAVSFVEGAVGEAVGKEYVARHFPPESKAMMDDLVANLLAAYRVSIEALDWMTEATKQRAYEKLATFRPKIGYPDEFRDYSGLPVVAHDLVANAQASAAFETDRHLKKIGSPVDRDEWFMLPQTVNAYYNPGTNEICFPAGILQKPFFSPDAHPAENYGGIGAVIGHEVGHGFDDQGAQYDGAGNLNDWWTPDDKAAFEVKSKTLVEQYDGFAPRAMPDEKVNGSLTVGENIGDLGGLTIGHKAFVIAEEAAGREASVEDRRRLFMNWAYVWRTKRRSELERQYLTTDPHSPPEFRANIVRNLDEFHEVFGTTPGDGLWLDPGERVRIW</sequence>
<dbReference type="CDD" id="cd08662">
    <property type="entry name" value="M13"/>
    <property type="match status" value="1"/>
</dbReference>
<dbReference type="OrthoDB" id="9775677at2"/>
<evidence type="ECO:0000256" key="4">
    <source>
        <dbReference type="ARBA" id="ARBA00022723"/>
    </source>
</evidence>
<dbReference type="GO" id="GO:0016485">
    <property type="term" value="P:protein processing"/>
    <property type="evidence" value="ECO:0007669"/>
    <property type="project" value="TreeGrafter"/>
</dbReference>
<accession>A0A417Y1T5</accession>
<dbReference type="Pfam" id="PF01431">
    <property type="entry name" value="Peptidase_M13"/>
    <property type="match status" value="1"/>
</dbReference>
<dbReference type="Gene3D" id="1.10.1380.10">
    <property type="entry name" value="Neutral endopeptidase , domain2"/>
    <property type="match status" value="1"/>
</dbReference>
<keyword evidence="6" id="KW-0862">Zinc</keyword>
<keyword evidence="4" id="KW-0479">Metal-binding</keyword>
<evidence type="ECO:0000256" key="1">
    <source>
        <dbReference type="ARBA" id="ARBA00001947"/>
    </source>
</evidence>
<dbReference type="InterPro" id="IPR024079">
    <property type="entry name" value="MetalloPept_cat_dom_sf"/>
</dbReference>
<evidence type="ECO:0000313" key="11">
    <source>
        <dbReference type="Proteomes" id="UP000283644"/>
    </source>
</evidence>
<name>A0A417Y1T5_9ACTN</name>
<evidence type="ECO:0000313" key="10">
    <source>
        <dbReference type="EMBL" id="RHW26541.1"/>
    </source>
</evidence>
<evidence type="ECO:0000259" key="9">
    <source>
        <dbReference type="Pfam" id="PF05649"/>
    </source>
</evidence>
<comment type="similarity">
    <text evidence="2">Belongs to the peptidase M13 family.</text>
</comment>
<keyword evidence="7" id="KW-0482">Metalloprotease</keyword>
<dbReference type="Proteomes" id="UP000283644">
    <property type="component" value="Unassembled WGS sequence"/>
</dbReference>
<dbReference type="AlphaFoldDB" id="A0A417Y1T5"/>
<protein>
    <submittedName>
        <fullName evidence="10">Peptidase M13</fullName>
    </submittedName>
</protein>
<evidence type="ECO:0000256" key="7">
    <source>
        <dbReference type="ARBA" id="ARBA00023049"/>
    </source>
</evidence>
<evidence type="ECO:0000256" key="3">
    <source>
        <dbReference type="ARBA" id="ARBA00022670"/>
    </source>
</evidence>
<dbReference type="EMBL" id="QXGH01000017">
    <property type="protein sequence ID" value="RHW26541.1"/>
    <property type="molecule type" value="Genomic_DNA"/>
</dbReference>
<comment type="cofactor">
    <cofactor evidence="1">
        <name>Zn(2+)</name>
        <dbReference type="ChEBI" id="CHEBI:29105"/>
    </cofactor>
</comment>
<dbReference type="PANTHER" id="PTHR11733:SF167">
    <property type="entry name" value="FI17812P1-RELATED"/>
    <property type="match status" value="1"/>
</dbReference>
<dbReference type="PANTHER" id="PTHR11733">
    <property type="entry name" value="ZINC METALLOPROTEASE FAMILY M13 NEPRILYSIN-RELATED"/>
    <property type="match status" value="1"/>
</dbReference>
<dbReference type="GO" id="GO:0046872">
    <property type="term" value="F:metal ion binding"/>
    <property type="evidence" value="ECO:0007669"/>
    <property type="project" value="UniProtKB-KW"/>
</dbReference>
<keyword evidence="11" id="KW-1185">Reference proteome</keyword>
<feature type="domain" description="Peptidase M13 C-terminal" evidence="8">
    <location>
        <begin position="462"/>
        <end position="661"/>
    </location>
</feature>
<dbReference type="InterPro" id="IPR042089">
    <property type="entry name" value="Peptidase_M13_dom_2"/>
</dbReference>
<dbReference type="PROSITE" id="PS51885">
    <property type="entry name" value="NEPRILYSIN"/>
    <property type="match status" value="1"/>
</dbReference>
<dbReference type="SUPFAM" id="SSF55486">
    <property type="entry name" value="Metalloproteases ('zincins'), catalytic domain"/>
    <property type="match status" value="1"/>
</dbReference>
<proteinExistence type="inferred from homology"/>
<organism evidence="10 11">
    <name type="scientific">Nocardioides immobilis</name>
    <dbReference type="NCBI Taxonomy" id="2049295"/>
    <lineage>
        <taxon>Bacteria</taxon>
        <taxon>Bacillati</taxon>
        <taxon>Actinomycetota</taxon>
        <taxon>Actinomycetes</taxon>
        <taxon>Propionibacteriales</taxon>
        <taxon>Nocardioidaceae</taxon>
        <taxon>Nocardioides</taxon>
    </lineage>
</organism>
<evidence type="ECO:0000259" key="8">
    <source>
        <dbReference type="Pfam" id="PF01431"/>
    </source>
</evidence>